<comment type="caution">
    <text evidence="2">The sequence shown here is derived from an EMBL/GenBank/DDBJ whole genome shotgun (WGS) entry which is preliminary data.</text>
</comment>
<feature type="domain" description="Sulfatase-modifying factor enzyme-like" evidence="1">
    <location>
        <begin position="3"/>
        <end position="35"/>
    </location>
</feature>
<gene>
    <name evidence="2" type="ORF">Megvenef_01554</name>
</gene>
<protein>
    <submittedName>
        <fullName evidence="2">EgtB-like ergothioneine biosynthesis domain protein</fullName>
    </submittedName>
</protein>
<dbReference type="PANTHER" id="PTHR23150:SF36">
    <property type="entry name" value="HERCYNINE OXYGENASE"/>
    <property type="match status" value="1"/>
</dbReference>
<dbReference type="InterPro" id="IPR042095">
    <property type="entry name" value="SUMF_sf"/>
</dbReference>
<dbReference type="InterPro" id="IPR051043">
    <property type="entry name" value="Sulfatase_Mod_Factor_Kinase"/>
</dbReference>
<keyword evidence="3" id="KW-1185">Reference proteome</keyword>
<dbReference type="Proteomes" id="UP001291687">
    <property type="component" value="Unassembled WGS sequence"/>
</dbReference>
<accession>A0ABU5NEH9</accession>
<dbReference type="InterPro" id="IPR005532">
    <property type="entry name" value="SUMF_dom"/>
</dbReference>
<evidence type="ECO:0000259" key="1">
    <source>
        <dbReference type="Pfam" id="PF03781"/>
    </source>
</evidence>
<dbReference type="RefSeq" id="WP_322777483.1">
    <property type="nucleotide sequence ID" value="NZ_JARJFB010000179.1"/>
</dbReference>
<dbReference type="SUPFAM" id="SSF56436">
    <property type="entry name" value="C-type lectin-like"/>
    <property type="match status" value="1"/>
</dbReference>
<dbReference type="Gene3D" id="3.90.1580.10">
    <property type="entry name" value="paralog of FGE (formylglycine-generating enzyme)"/>
    <property type="match status" value="2"/>
</dbReference>
<dbReference type="EMBL" id="JARJFB010000179">
    <property type="protein sequence ID" value="MEA0971572.1"/>
    <property type="molecule type" value="Genomic_DNA"/>
</dbReference>
<name>A0ABU5NEH9_9RICK</name>
<organism evidence="2 3">
    <name type="scientific">Candidatus Megaera venefica</name>
    <dbReference type="NCBI Taxonomy" id="2055910"/>
    <lineage>
        <taxon>Bacteria</taxon>
        <taxon>Pseudomonadati</taxon>
        <taxon>Pseudomonadota</taxon>
        <taxon>Alphaproteobacteria</taxon>
        <taxon>Rickettsiales</taxon>
        <taxon>Rickettsiaceae</taxon>
        <taxon>Candidatus Megaera</taxon>
    </lineage>
</organism>
<evidence type="ECO:0000313" key="3">
    <source>
        <dbReference type="Proteomes" id="UP001291687"/>
    </source>
</evidence>
<dbReference type="InterPro" id="IPR016187">
    <property type="entry name" value="CTDL_fold"/>
</dbReference>
<sequence length="103" mass="12138">MKAPVTHVNFYEASAYAEFRKMRLATEFEWEIGATMFKWGDRWEWTNSAYLPYPGFTKADGAIGEYNGKFMVNQMVLRGSSIATSKDHERITYRNFFHPHLTW</sequence>
<reference evidence="2 3" key="1">
    <citation type="submission" date="2023-03" db="EMBL/GenBank/DDBJ databases">
        <title>Host association and intracellularity evolved multiple times independently in the Rickettsiales.</title>
        <authorList>
            <person name="Castelli M."/>
            <person name="Nardi T."/>
            <person name="Gammuto L."/>
            <person name="Bellinzona G."/>
            <person name="Sabaneyeva E."/>
            <person name="Potekhin A."/>
            <person name="Serra V."/>
            <person name="Petroni G."/>
            <person name="Sassera D."/>
        </authorList>
    </citation>
    <scope>NUCLEOTIDE SEQUENCE [LARGE SCALE GENOMIC DNA]</scope>
    <source>
        <strain evidence="2 3">Sr 2-6</strain>
    </source>
</reference>
<dbReference type="Pfam" id="PF03781">
    <property type="entry name" value="FGE-sulfatase"/>
    <property type="match status" value="1"/>
</dbReference>
<proteinExistence type="predicted"/>
<evidence type="ECO:0000313" key="2">
    <source>
        <dbReference type="EMBL" id="MEA0971572.1"/>
    </source>
</evidence>
<dbReference type="PANTHER" id="PTHR23150">
    <property type="entry name" value="SULFATASE MODIFYING FACTOR 1, 2"/>
    <property type="match status" value="1"/>
</dbReference>